<dbReference type="InterPro" id="IPR036936">
    <property type="entry name" value="CRIB_dom_sf"/>
</dbReference>
<evidence type="ECO:0000256" key="1">
    <source>
        <dbReference type="SAM" id="MobiDB-lite"/>
    </source>
</evidence>
<dbReference type="SMART" id="SM00285">
    <property type="entry name" value="PBD"/>
    <property type="match status" value="1"/>
</dbReference>
<comment type="caution">
    <text evidence="3">The sequence shown here is derived from an EMBL/GenBank/DDBJ whole genome shotgun (WGS) entry which is preliminary data.</text>
</comment>
<dbReference type="PANTHER" id="PTHR46325">
    <property type="entry name" value="CRIB DOMAIN-CONTAINING PROTEIN RIC8"/>
    <property type="match status" value="1"/>
</dbReference>
<dbReference type="InterPro" id="IPR000095">
    <property type="entry name" value="CRIB_dom"/>
</dbReference>
<dbReference type="PANTHER" id="PTHR46325:SF20">
    <property type="entry name" value="CRIB DOMAIN-CONTAINING PROTEIN RIC10"/>
    <property type="match status" value="1"/>
</dbReference>
<accession>A0ABR2NC10</accession>
<feature type="domain" description="CRIB" evidence="2">
    <location>
        <begin position="28"/>
        <end position="41"/>
    </location>
</feature>
<dbReference type="Pfam" id="PF00786">
    <property type="entry name" value="PBD"/>
    <property type="match status" value="1"/>
</dbReference>
<feature type="compositionally biased region" description="Polar residues" evidence="1">
    <location>
        <begin position="60"/>
        <end position="80"/>
    </location>
</feature>
<evidence type="ECO:0000259" key="2">
    <source>
        <dbReference type="PROSITE" id="PS50108"/>
    </source>
</evidence>
<protein>
    <recommendedName>
        <fullName evidence="2">CRIB domain-containing protein</fullName>
    </recommendedName>
</protein>
<dbReference type="PROSITE" id="PS50108">
    <property type="entry name" value="CRIB"/>
    <property type="match status" value="1"/>
</dbReference>
<reference evidence="3 4" key="1">
    <citation type="journal article" date="2024" name="G3 (Bethesda)">
        <title>Genome assembly of Hibiscus sabdariffa L. provides insights into metabolisms of medicinal natural products.</title>
        <authorList>
            <person name="Kim T."/>
        </authorList>
    </citation>
    <scope>NUCLEOTIDE SEQUENCE [LARGE SCALE GENOMIC DNA]</scope>
    <source>
        <strain evidence="3">TK-2024</strain>
        <tissue evidence="3">Old leaves</tissue>
    </source>
</reference>
<dbReference type="CDD" id="cd00132">
    <property type="entry name" value="CRIB"/>
    <property type="match status" value="1"/>
</dbReference>
<feature type="region of interest" description="Disordered" evidence="1">
    <location>
        <begin position="92"/>
        <end position="116"/>
    </location>
</feature>
<dbReference type="Proteomes" id="UP001396334">
    <property type="component" value="Unassembled WGS sequence"/>
</dbReference>
<feature type="region of interest" description="Disordered" evidence="1">
    <location>
        <begin position="59"/>
        <end position="80"/>
    </location>
</feature>
<organism evidence="3 4">
    <name type="scientific">Hibiscus sabdariffa</name>
    <name type="common">roselle</name>
    <dbReference type="NCBI Taxonomy" id="183260"/>
    <lineage>
        <taxon>Eukaryota</taxon>
        <taxon>Viridiplantae</taxon>
        <taxon>Streptophyta</taxon>
        <taxon>Embryophyta</taxon>
        <taxon>Tracheophyta</taxon>
        <taxon>Spermatophyta</taxon>
        <taxon>Magnoliopsida</taxon>
        <taxon>eudicotyledons</taxon>
        <taxon>Gunneridae</taxon>
        <taxon>Pentapetalae</taxon>
        <taxon>rosids</taxon>
        <taxon>malvids</taxon>
        <taxon>Malvales</taxon>
        <taxon>Malvaceae</taxon>
        <taxon>Malvoideae</taxon>
        <taxon>Hibiscus</taxon>
    </lineage>
</organism>
<name>A0ABR2NC10_9ROSI</name>
<evidence type="ECO:0000313" key="3">
    <source>
        <dbReference type="EMBL" id="KAK8973608.1"/>
    </source>
</evidence>
<gene>
    <name evidence="3" type="ORF">V6N11_044581</name>
</gene>
<evidence type="ECO:0000313" key="4">
    <source>
        <dbReference type="Proteomes" id="UP001396334"/>
    </source>
</evidence>
<dbReference type="EMBL" id="JBBPBN010000182">
    <property type="protein sequence ID" value="KAK8973608.1"/>
    <property type="molecule type" value="Genomic_DNA"/>
</dbReference>
<feature type="compositionally biased region" description="Basic residues" evidence="1">
    <location>
        <begin position="94"/>
        <end position="103"/>
    </location>
</feature>
<dbReference type="Gene3D" id="3.90.810.10">
    <property type="entry name" value="CRIB domain"/>
    <property type="match status" value="1"/>
</dbReference>
<sequence length="116" mass="12941">MTGKIKGIYKGFKYISKIFVVKEREMEIGNPTDVKHVAHIGVDHSSTIAPSWMNEFKIGSDNTAKPTDIDQSMGSQPTIEVTRNLSCSDLPCVTKKRRRRKRSTSVVVSSSTKSPR</sequence>
<feature type="compositionally biased region" description="Low complexity" evidence="1">
    <location>
        <begin position="104"/>
        <end position="116"/>
    </location>
</feature>
<proteinExistence type="predicted"/>
<keyword evidence="4" id="KW-1185">Reference proteome</keyword>